<dbReference type="InterPro" id="IPR002138">
    <property type="entry name" value="Pept_C14_p10"/>
</dbReference>
<dbReference type="Pfam" id="PF00656">
    <property type="entry name" value="Peptidase_C14"/>
    <property type="match status" value="1"/>
</dbReference>
<feature type="domain" description="Caspase family p20" evidence="4">
    <location>
        <begin position="30"/>
        <end position="49"/>
    </location>
</feature>
<organism evidence="5 6">
    <name type="scientific">Orycteropus afer afer</name>
    <dbReference type="NCBI Taxonomy" id="1230840"/>
    <lineage>
        <taxon>Eukaryota</taxon>
        <taxon>Metazoa</taxon>
        <taxon>Chordata</taxon>
        <taxon>Craniata</taxon>
        <taxon>Vertebrata</taxon>
        <taxon>Euteleostomi</taxon>
        <taxon>Mammalia</taxon>
        <taxon>Eutheria</taxon>
        <taxon>Afrotheria</taxon>
        <taxon>Tubulidentata</taxon>
        <taxon>Orycteropodidae</taxon>
        <taxon>Orycteropus</taxon>
    </lineage>
</organism>
<dbReference type="OrthoDB" id="6097640at2759"/>
<dbReference type="Proteomes" id="UP000694850">
    <property type="component" value="Unplaced"/>
</dbReference>
<dbReference type="InterPro" id="IPR015917">
    <property type="entry name" value="Pept_C14A"/>
</dbReference>
<proteinExistence type="inferred from homology"/>
<dbReference type="GO" id="GO:0004197">
    <property type="term" value="F:cysteine-type endopeptidase activity"/>
    <property type="evidence" value="ECO:0007669"/>
    <property type="project" value="InterPro"/>
</dbReference>
<evidence type="ECO:0000259" key="3">
    <source>
        <dbReference type="PROSITE" id="PS50207"/>
    </source>
</evidence>
<evidence type="ECO:0000259" key="4">
    <source>
        <dbReference type="PROSITE" id="PS50208"/>
    </source>
</evidence>
<evidence type="ECO:0000256" key="2">
    <source>
        <dbReference type="RuleBase" id="RU003971"/>
    </source>
</evidence>
<dbReference type="PROSITE" id="PS50207">
    <property type="entry name" value="CASPASE_P10"/>
    <property type="match status" value="1"/>
</dbReference>
<reference evidence="6" key="1">
    <citation type="submission" date="2025-08" db="UniProtKB">
        <authorList>
            <consortium name="RefSeq"/>
        </authorList>
    </citation>
    <scope>IDENTIFICATION</scope>
</reference>
<evidence type="ECO:0000256" key="1">
    <source>
        <dbReference type="ARBA" id="ARBA00010134"/>
    </source>
</evidence>
<dbReference type="InterPro" id="IPR001309">
    <property type="entry name" value="Pept_C14_p20"/>
</dbReference>
<sequence>MAHGGRQGQLLGADGRGLRPEVLVQELSCCRALQGHPKIFLLQACRGGRRDSGVGPTARSWFWRWLRAPPAIPSHADVLQVYADVQGSSSGAPPPGTSDHADILMVYAAADGYVAYRDEKGSDFILTLVEVVRAHPGRDLLELMTEVNRRVCELDVLGPDCDQPRKACLEIHSSLRRRLCLRA</sequence>
<dbReference type="SUPFAM" id="SSF52129">
    <property type="entry name" value="Caspase-like"/>
    <property type="match status" value="1"/>
</dbReference>
<dbReference type="InterPro" id="IPR011600">
    <property type="entry name" value="Pept_C14_caspase"/>
</dbReference>
<accession>A0A8B6ZUX4</accession>
<dbReference type="AlphaFoldDB" id="A0A8B6ZUX4"/>
<dbReference type="RefSeq" id="XP_007937751.1">
    <property type="nucleotide sequence ID" value="XM_007939560.1"/>
</dbReference>
<dbReference type="InterPro" id="IPR029030">
    <property type="entry name" value="Caspase-like_dom_sf"/>
</dbReference>
<dbReference type="GeneID" id="103195919"/>
<dbReference type="PANTHER" id="PTHR22576">
    <property type="entry name" value="MUCOSA ASSOCIATED LYMPHOID TISSUE LYMPHOMA TRANSLOCATION PROTEIN 1/PARACASPASE"/>
    <property type="match status" value="1"/>
</dbReference>
<dbReference type="PANTHER" id="PTHR22576:SF41">
    <property type="entry name" value="CASPASE 14, APOPTOSIS-RELATED CYSTEINE PEPTIDASE"/>
    <property type="match status" value="1"/>
</dbReference>
<dbReference type="PROSITE" id="PS50208">
    <property type="entry name" value="CASPASE_P20"/>
    <property type="match status" value="1"/>
</dbReference>
<keyword evidence="5" id="KW-1185">Reference proteome</keyword>
<evidence type="ECO:0000313" key="5">
    <source>
        <dbReference type="Proteomes" id="UP000694850"/>
    </source>
</evidence>
<name>A0A8B6ZUX4_ORYAF</name>
<dbReference type="InterPro" id="IPR052039">
    <property type="entry name" value="Caspase-related_regulators"/>
</dbReference>
<dbReference type="GO" id="GO:0006508">
    <property type="term" value="P:proteolysis"/>
    <property type="evidence" value="ECO:0007669"/>
    <property type="project" value="InterPro"/>
</dbReference>
<dbReference type="SMART" id="SM00115">
    <property type="entry name" value="CASc"/>
    <property type="match status" value="1"/>
</dbReference>
<gene>
    <name evidence="6" type="primary">LOC103195919</name>
</gene>
<feature type="domain" description="Caspase family p10" evidence="3">
    <location>
        <begin position="101"/>
        <end position="151"/>
    </location>
</feature>
<comment type="similarity">
    <text evidence="1 2">Belongs to the peptidase C14A family.</text>
</comment>
<evidence type="ECO:0000313" key="6">
    <source>
        <dbReference type="RefSeq" id="XP_007937751.1"/>
    </source>
</evidence>
<protein>
    <submittedName>
        <fullName evidence="6">Caspase-16</fullName>
    </submittedName>
</protein>
<dbReference type="Gene3D" id="3.40.50.1460">
    <property type="match status" value="1"/>
</dbReference>